<proteinExistence type="inferred from homology"/>
<dbReference type="InterPro" id="IPR029026">
    <property type="entry name" value="tRNA_m1G_MTases_N"/>
</dbReference>
<dbReference type="InterPro" id="IPR029028">
    <property type="entry name" value="Alpha/beta_knot_MTases"/>
</dbReference>
<dbReference type="InterPro" id="IPR053888">
    <property type="entry name" value="MRM3-like_sub_bind"/>
</dbReference>
<dbReference type="Gene3D" id="3.40.1280.10">
    <property type="match status" value="1"/>
</dbReference>
<feature type="non-terminal residue" evidence="3">
    <location>
        <position position="134"/>
    </location>
</feature>
<feature type="domain" description="RNA 2-O ribose methyltransferase substrate binding" evidence="2">
    <location>
        <begin position="26"/>
        <end position="102"/>
    </location>
</feature>
<dbReference type="GO" id="GO:0008168">
    <property type="term" value="F:methyltransferase activity"/>
    <property type="evidence" value="ECO:0007669"/>
    <property type="project" value="InterPro"/>
</dbReference>
<organism evidence="3">
    <name type="scientific">marine metagenome</name>
    <dbReference type="NCBI Taxonomy" id="408172"/>
    <lineage>
        <taxon>unclassified sequences</taxon>
        <taxon>metagenomes</taxon>
        <taxon>ecological metagenomes</taxon>
    </lineage>
</organism>
<gene>
    <name evidence="3" type="ORF">METZ01_LOCUS515375</name>
</gene>
<dbReference type="AlphaFoldDB" id="A0A383F0K4"/>
<dbReference type="PANTHER" id="PTHR43191:SF2">
    <property type="entry name" value="RRNA METHYLTRANSFERASE 3, MITOCHONDRIAL"/>
    <property type="match status" value="1"/>
</dbReference>
<name>A0A383F0K4_9ZZZZ</name>
<dbReference type="Gene3D" id="3.30.1330.30">
    <property type="match status" value="1"/>
</dbReference>
<evidence type="ECO:0000313" key="3">
    <source>
        <dbReference type="EMBL" id="SVE62521.1"/>
    </source>
</evidence>
<dbReference type="SUPFAM" id="SSF55315">
    <property type="entry name" value="L30e-like"/>
    <property type="match status" value="1"/>
</dbReference>
<dbReference type="InterPro" id="IPR051259">
    <property type="entry name" value="rRNA_Methyltransferase"/>
</dbReference>
<sequence>MLSSARIKQLKSLHQKKFRRLENKFILEGYRLIDQALSAKSEIDEIWITKKGKDSSFWGNLLPKIEKQHISWSIAPDKIIHQISDSLNDQGIIALTPIPTYKKYNQSPKQSIYLDGVSDPGNMGTILRTAAWFG</sequence>
<dbReference type="Pfam" id="PF22435">
    <property type="entry name" value="MRM3-like_sub_bind"/>
    <property type="match status" value="1"/>
</dbReference>
<evidence type="ECO:0000259" key="2">
    <source>
        <dbReference type="SMART" id="SM00967"/>
    </source>
</evidence>
<dbReference type="InterPro" id="IPR029064">
    <property type="entry name" value="Ribosomal_eL30-like_sf"/>
</dbReference>
<dbReference type="InterPro" id="IPR013123">
    <property type="entry name" value="SpoU_subst-bd"/>
</dbReference>
<dbReference type="GO" id="GO:0003723">
    <property type="term" value="F:RNA binding"/>
    <property type="evidence" value="ECO:0007669"/>
    <property type="project" value="TreeGrafter"/>
</dbReference>
<dbReference type="SMART" id="SM00967">
    <property type="entry name" value="SpoU_sub_bind"/>
    <property type="match status" value="1"/>
</dbReference>
<dbReference type="SUPFAM" id="SSF75217">
    <property type="entry name" value="alpha/beta knot"/>
    <property type="match status" value="1"/>
</dbReference>
<dbReference type="PANTHER" id="PTHR43191">
    <property type="entry name" value="RRNA METHYLTRANSFERASE 3"/>
    <property type="match status" value="1"/>
</dbReference>
<protein>
    <recommendedName>
        <fullName evidence="2">RNA 2-O ribose methyltransferase substrate binding domain-containing protein</fullName>
    </recommendedName>
</protein>
<evidence type="ECO:0000256" key="1">
    <source>
        <dbReference type="ARBA" id="ARBA00007228"/>
    </source>
</evidence>
<dbReference type="EMBL" id="UINC01230405">
    <property type="protein sequence ID" value="SVE62521.1"/>
    <property type="molecule type" value="Genomic_DNA"/>
</dbReference>
<comment type="similarity">
    <text evidence="1">Belongs to the class IV-like SAM-binding methyltransferase superfamily. RNA methyltransferase TrmH family.</text>
</comment>
<reference evidence="3" key="1">
    <citation type="submission" date="2018-05" db="EMBL/GenBank/DDBJ databases">
        <authorList>
            <person name="Lanie J.A."/>
            <person name="Ng W.-L."/>
            <person name="Kazmierczak K.M."/>
            <person name="Andrzejewski T.M."/>
            <person name="Davidsen T.M."/>
            <person name="Wayne K.J."/>
            <person name="Tettelin H."/>
            <person name="Glass J.I."/>
            <person name="Rusch D."/>
            <person name="Podicherti R."/>
            <person name="Tsui H.-C.T."/>
            <person name="Winkler M.E."/>
        </authorList>
    </citation>
    <scope>NUCLEOTIDE SEQUENCE</scope>
</reference>
<accession>A0A383F0K4</accession>